<accession>A0AAE1KF34</accession>
<feature type="region of interest" description="Disordered" evidence="3">
    <location>
        <begin position="249"/>
        <end position="295"/>
    </location>
</feature>
<proteinExistence type="predicted"/>
<dbReference type="InterPro" id="IPR050951">
    <property type="entry name" value="Retrovirus_Pol_polyprotein"/>
</dbReference>
<protein>
    <recommendedName>
        <fullName evidence="1">RNA-directed DNA polymerase</fullName>
        <ecNumber evidence="1">2.7.7.49</ecNumber>
    </recommendedName>
</protein>
<evidence type="ECO:0000256" key="2">
    <source>
        <dbReference type="SAM" id="Coils"/>
    </source>
</evidence>
<comment type="caution">
    <text evidence="5">The sequence shown here is derived from an EMBL/GenBank/DDBJ whole genome shotgun (WGS) entry which is preliminary data.</text>
</comment>
<keyword evidence="6" id="KW-1185">Reference proteome</keyword>
<dbReference type="SUPFAM" id="SSF53098">
    <property type="entry name" value="Ribonuclease H-like"/>
    <property type="match status" value="1"/>
</dbReference>
<reference evidence="5" key="1">
    <citation type="submission" date="2023-10" db="EMBL/GenBank/DDBJ databases">
        <title>Genome assemblies of two species of porcelain crab, Petrolisthes cinctipes and Petrolisthes manimaculis (Anomura: Porcellanidae).</title>
        <authorList>
            <person name="Angst P."/>
        </authorList>
    </citation>
    <scope>NUCLEOTIDE SEQUENCE</scope>
    <source>
        <strain evidence="5">PB745_01</strain>
        <tissue evidence="5">Gill</tissue>
    </source>
</reference>
<feature type="compositionally biased region" description="Acidic residues" evidence="3">
    <location>
        <begin position="275"/>
        <end position="289"/>
    </location>
</feature>
<dbReference type="InterPro" id="IPR036397">
    <property type="entry name" value="RNaseH_sf"/>
</dbReference>
<sequence>MRQVLKVGEVEEAIAKVHHDICHLGQNQTQIAVVKRFYWKKIKEDVAHYVKTCHTCQLNQPFKDQPAVLRPVPPPRTAFAMWSMDLTTIKKTKEGFIHILVIVDYLTKWVEAFPLMCKEGKEVLKCYENNICYRFGFPKVLITDNGTEFCNKQLDKFCEDNHIAHRVTTPYHPQSNGLVEVTNKAVKQGLRKLKAIKKEINEKLKESENWTEDLGKVLFSLRTRKRKATKFSAFELVYGRNPRLAIDNELSKKTKGKNEENEEEGKENEQKEEKMEEEESENSDEEEEKESQIKMDEIKEKMKHLEKVARNNIKEEQKVQKKYFDIRHAPSAFFKVGDIVLVQNSRKRTRQGSGMEPNFTGPYKIKLKGKPVPK</sequence>
<dbReference type="InterPro" id="IPR041588">
    <property type="entry name" value="Integrase_H2C2"/>
</dbReference>
<keyword evidence="2" id="KW-0175">Coiled coil</keyword>
<evidence type="ECO:0000313" key="5">
    <source>
        <dbReference type="EMBL" id="KAK3870175.1"/>
    </source>
</evidence>
<dbReference type="GO" id="GO:0015074">
    <property type="term" value="P:DNA integration"/>
    <property type="evidence" value="ECO:0007669"/>
    <property type="project" value="InterPro"/>
</dbReference>
<evidence type="ECO:0000313" key="6">
    <source>
        <dbReference type="Proteomes" id="UP001286313"/>
    </source>
</evidence>
<feature type="compositionally biased region" description="Basic and acidic residues" evidence="3">
    <location>
        <begin position="249"/>
        <end position="259"/>
    </location>
</feature>
<dbReference type="GO" id="GO:0003676">
    <property type="term" value="F:nucleic acid binding"/>
    <property type="evidence" value="ECO:0007669"/>
    <property type="project" value="InterPro"/>
</dbReference>
<feature type="coiled-coil region" evidence="2">
    <location>
        <begin position="186"/>
        <end position="213"/>
    </location>
</feature>
<dbReference type="Gene3D" id="1.10.340.70">
    <property type="match status" value="1"/>
</dbReference>
<dbReference type="AlphaFoldDB" id="A0AAE1KF34"/>
<dbReference type="PANTHER" id="PTHR37984:SF5">
    <property type="entry name" value="PROTEIN NYNRIN-LIKE"/>
    <property type="match status" value="1"/>
</dbReference>
<evidence type="ECO:0000259" key="4">
    <source>
        <dbReference type="PROSITE" id="PS50994"/>
    </source>
</evidence>
<dbReference type="Gene3D" id="3.30.420.10">
    <property type="entry name" value="Ribonuclease H-like superfamily/Ribonuclease H"/>
    <property type="match status" value="1"/>
</dbReference>
<evidence type="ECO:0000256" key="3">
    <source>
        <dbReference type="SAM" id="MobiDB-lite"/>
    </source>
</evidence>
<feature type="compositionally biased region" description="Basic residues" evidence="3">
    <location>
        <begin position="365"/>
        <end position="374"/>
    </location>
</feature>
<dbReference type="PANTHER" id="PTHR37984">
    <property type="entry name" value="PROTEIN CBG26694"/>
    <property type="match status" value="1"/>
</dbReference>
<dbReference type="PROSITE" id="PS50994">
    <property type="entry name" value="INTEGRASE"/>
    <property type="match status" value="1"/>
</dbReference>
<dbReference type="EMBL" id="JAWQEG010002709">
    <property type="protein sequence ID" value="KAK3870175.1"/>
    <property type="molecule type" value="Genomic_DNA"/>
</dbReference>
<evidence type="ECO:0000256" key="1">
    <source>
        <dbReference type="ARBA" id="ARBA00012493"/>
    </source>
</evidence>
<dbReference type="InterPro" id="IPR001584">
    <property type="entry name" value="Integrase_cat-core"/>
</dbReference>
<dbReference type="EC" id="2.7.7.49" evidence="1"/>
<organism evidence="5 6">
    <name type="scientific">Petrolisthes cinctipes</name>
    <name type="common">Flat porcelain crab</name>
    <dbReference type="NCBI Taxonomy" id="88211"/>
    <lineage>
        <taxon>Eukaryota</taxon>
        <taxon>Metazoa</taxon>
        <taxon>Ecdysozoa</taxon>
        <taxon>Arthropoda</taxon>
        <taxon>Crustacea</taxon>
        <taxon>Multicrustacea</taxon>
        <taxon>Malacostraca</taxon>
        <taxon>Eumalacostraca</taxon>
        <taxon>Eucarida</taxon>
        <taxon>Decapoda</taxon>
        <taxon>Pleocyemata</taxon>
        <taxon>Anomura</taxon>
        <taxon>Galatheoidea</taxon>
        <taxon>Porcellanidae</taxon>
        <taxon>Petrolisthes</taxon>
    </lineage>
</organism>
<dbReference type="Pfam" id="PF17921">
    <property type="entry name" value="Integrase_H2C2"/>
    <property type="match status" value="1"/>
</dbReference>
<feature type="region of interest" description="Disordered" evidence="3">
    <location>
        <begin position="347"/>
        <end position="374"/>
    </location>
</feature>
<dbReference type="Proteomes" id="UP001286313">
    <property type="component" value="Unassembled WGS sequence"/>
</dbReference>
<dbReference type="InterPro" id="IPR012337">
    <property type="entry name" value="RNaseH-like_sf"/>
</dbReference>
<dbReference type="GO" id="GO:0003964">
    <property type="term" value="F:RNA-directed DNA polymerase activity"/>
    <property type="evidence" value="ECO:0007669"/>
    <property type="project" value="UniProtKB-EC"/>
</dbReference>
<feature type="domain" description="Integrase catalytic" evidence="4">
    <location>
        <begin position="70"/>
        <end position="250"/>
    </location>
</feature>
<dbReference type="Pfam" id="PF00665">
    <property type="entry name" value="rve"/>
    <property type="match status" value="1"/>
</dbReference>
<name>A0AAE1KF34_PETCI</name>
<gene>
    <name evidence="5" type="ORF">Pcinc_024577</name>
</gene>